<keyword evidence="5 8" id="KW-0812">Transmembrane</keyword>
<dbReference type="InterPro" id="IPR006512">
    <property type="entry name" value="YidE_YbjL"/>
</dbReference>
<keyword evidence="3" id="KW-0813">Transport</keyword>
<feature type="transmembrane region" description="Helical" evidence="8">
    <location>
        <begin position="12"/>
        <end position="29"/>
    </location>
</feature>
<keyword evidence="4" id="KW-1003">Cell membrane</keyword>
<evidence type="ECO:0000256" key="6">
    <source>
        <dbReference type="ARBA" id="ARBA00022989"/>
    </source>
</evidence>
<gene>
    <name evidence="10" type="ORF">KVH43_03675</name>
</gene>
<dbReference type="Proteomes" id="UP000886818">
    <property type="component" value="Chromosome"/>
</dbReference>
<feature type="transmembrane region" description="Helical" evidence="8">
    <location>
        <begin position="323"/>
        <end position="345"/>
    </location>
</feature>
<reference evidence="10" key="1">
    <citation type="submission" date="2021-07" db="EMBL/GenBank/DDBJ databases">
        <title>Complete genome sequence of Crassaminicella sp. 143-21, isolated from a deep-sea hydrothermal vent.</title>
        <authorList>
            <person name="Li X."/>
        </authorList>
    </citation>
    <scope>NUCLEOTIDE SEQUENCE</scope>
    <source>
        <strain evidence="10">143-21</strain>
    </source>
</reference>
<keyword evidence="6 8" id="KW-1133">Transmembrane helix</keyword>
<comment type="similarity">
    <text evidence="2">Belongs to the AAE transporter (TC 2.A.81) family.</text>
</comment>
<feature type="transmembrane region" description="Helical" evidence="8">
    <location>
        <begin position="178"/>
        <end position="202"/>
    </location>
</feature>
<evidence type="ECO:0000259" key="9">
    <source>
        <dbReference type="Pfam" id="PF06826"/>
    </source>
</evidence>
<feature type="transmembrane region" description="Helical" evidence="8">
    <location>
        <begin position="299"/>
        <end position="317"/>
    </location>
</feature>
<sequence>MHFNFTTFITNYFVLIFFSVVTGLFIGRIEFGKIKLGTSGGLFTGLVIGWYIYGKYALPYKNTENLPSYAERILTEGIIPNELFLFSLILFVAAVGLLASKDLGKVLKKYGLKFVLLGFVITFTGAAICYIMTMLSKGQNPYAVSGVYTGALTSSPGLAAALEAVTSYGNEAESMVGFGYAVAYVPGVLIVIVLMQFLPLIFKIDLEAEKELFKQEMSSPEDPVMNFEVKFDLIAFVFACLIGLLLGKMKIYLGSIIGYFSLGSTGGILIASLILGYIGKLGPMHFRMSPKILGTIQELALAFFLSMVGLKYGYTTIHSITHSGAYLVCISFLCGFSALLAGFIIGRYVFKINWIMLSGALCGGMTSTPGLGAAIEATKSDGVAAGYGATYPFALLGMILFTILLYRVPV</sequence>
<evidence type="ECO:0000256" key="1">
    <source>
        <dbReference type="ARBA" id="ARBA00004651"/>
    </source>
</evidence>
<feature type="transmembrane region" description="Helical" evidence="8">
    <location>
        <begin position="111"/>
        <end position="133"/>
    </location>
</feature>
<accession>A0ABX8RCP7</accession>
<keyword evidence="7 8" id="KW-0472">Membrane</keyword>
<evidence type="ECO:0000256" key="7">
    <source>
        <dbReference type="ARBA" id="ARBA00023136"/>
    </source>
</evidence>
<comment type="subcellular location">
    <subcellularLocation>
        <location evidence="1">Cell membrane</location>
        <topology evidence="1">Multi-pass membrane protein</topology>
    </subcellularLocation>
</comment>
<dbReference type="NCBIfam" id="TIGR01625">
    <property type="entry name" value="YidE_YbjL_dupl"/>
    <property type="match status" value="1"/>
</dbReference>
<feature type="domain" description="YidE/YbjL duplication" evidence="9">
    <location>
        <begin position="16"/>
        <end position="199"/>
    </location>
</feature>
<dbReference type="EMBL" id="CP078093">
    <property type="protein sequence ID" value="QXM06833.1"/>
    <property type="molecule type" value="Genomic_DNA"/>
</dbReference>
<feature type="transmembrane region" description="Helical" evidence="8">
    <location>
        <begin position="352"/>
        <end position="375"/>
    </location>
</feature>
<dbReference type="Pfam" id="PF06826">
    <property type="entry name" value="Asp-Al_Ex"/>
    <property type="match status" value="2"/>
</dbReference>
<protein>
    <recommendedName>
        <fullName evidence="9">YidE/YbjL duplication domain-containing protein</fullName>
    </recommendedName>
</protein>
<name>A0ABX8RCP7_9CLOT</name>
<feature type="transmembrane region" description="Helical" evidence="8">
    <location>
        <begin position="387"/>
        <end position="406"/>
    </location>
</feature>
<proteinExistence type="inferred from homology"/>
<feature type="transmembrane region" description="Helical" evidence="8">
    <location>
        <begin position="78"/>
        <end position="99"/>
    </location>
</feature>
<feature type="transmembrane region" description="Helical" evidence="8">
    <location>
        <begin position="223"/>
        <end position="246"/>
    </location>
</feature>
<evidence type="ECO:0000256" key="4">
    <source>
        <dbReference type="ARBA" id="ARBA00022475"/>
    </source>
</evidence>
<feature type="transmembrane region" description="Helical" evidence="8">
    <location>
        <begin position="252"/>
        <end position="278"/>
    </location>
</feature>
<dbReference type="InterPro" id="IPR050144">
    <property type="entry name" value="AAE_transporter"/>
</dbReference>
<evidence type="ECO:0000313" key="10">
    <source>
        <dbReference type="EMBL" id="QXM06833.1"/>
    </source>
</evidence>
<evidence type="ECO:0000256" key="5">
    <source>
        <dbReference type="ARBA" id="ARBA00022692"/>
    </source>
</evidence>
<evidence type="ECO:0000256" key="2">
    <source>
        <dbReference type="ARBA" id="ARBA00009854"/>
    </source>
</evidence>
<evidence type="ECO:0000313" key="11">
    <source>
        <dbReference type="Proteomes" id="UP000886818"/>
    </source>
</evidence>
<keyword evidence="11" id="KW-1185">Reference proteome</keyword>
<dbReference type="PANTHER" id="PTHR30445:SF3">
    <property type="entry name" value="TRANSPORT PROTEIN YIDE-RELATED"/>
    <property type="match status" value="1"/>
</dbReference>
<feature type="transmembrane region" description="Helical" evidence="8">
    <location>
        <begin position="41"/>
        <end position="58"/>
    </location>
</feature>
<feature type="domain" description="YidE/YbjL duplication" evidence="9">
    <location>
        <begin position="236"/>
        <end position="405"/>
    </location>
</feature>
<dbReference type="PANTHER" id="PTHR30445">
    <property type="entry name" value="K(+)_H(+) ANTIPORTER SUBUNIT KHTT"/>
    <property type="match status" value="1"/>
</dbReference>
<evidence type="ECO:0000256" key="8">
    <source>
        <dbReference type="SAM" id="Phobius"/>
    </source>
</evidence>
<evidence type="ECO:0000256" key="3">
    <source>
        <dbReference type="ARBA" id="ARBA00022448"/>
    </source>
</evidence>
<organism evidence="10 11">
    <name type="scientific">Crassaminicella indica</name>
    <dbReference type="NCBI Taxonomy" id="2855394"/>
    <lineage>
        <taxon>Bacteria</taxon>
        <taxon>Bacillati</taxon>
        <taxon>Bacillota</taxon>
        <taxon>Clostridia</taxon>
        <taxon>Eubacteriales</taxon>
        <taxon>Clostridiaceae</taxon>
        <taxon>Crassaminicella</taxon>
    </lineage>
</organism>
<dbReference type="RefSeq" id="WP_218283526.1">
    <property type="nucleotide sequence ID" value="NZ_CP078093.1"/>
</dbReference>